<evidence type="ECO:0000313" key="9">
    <source>
        <dbReference type="Proteomes" id="UP000565078"/>
    </source>
</evidence>
<dbReference type="GO" id="GO:0006094">
    <property type="term" value="P:gluconeogenesis"/>
    <property type="evidence" value="ECO:0007669"/>
    <property type="project" value="UniProtKB-KW"/>
</dbReference>
<evidence type="ECO:0000256" key="3">
    <source>
        <dbReference type="ARBA" id="ARBA00011952"/>
    </source>
</evidence>
<dbReference type="EMBL" id="DUGC01000004">
    <property type="protein sequence ID" value="HIH09076.1"/>
    <property type="molecule type" value="Genomic_DNA"/>
</dbReference>
<organism evidence="8 9">
    <name type="scientific">Candidatus Iainarchaeum sp</name>
    <dbReference type="NCBI Taxonomy" id="3101447"/>
    <lineage>
        <taxon>Archaea</taxon>
        <taxon>Candidatus Iainarchaeota</taxon>
        <taxon>Candidatus Iainarchaeia</taxon>
        <taxon>Candidatus Iainarchaeales</taxon>
        <taxon>Candidatus Iainarchaeaceae</taxon>
        <taxon>Candidatus Iainarchaeum</taxon>
    </lineage>
</organism>
<dbReference type="EC" id="5.3.1.9" evidence="3"/>
<dbReference type="UniPathway" id="UPA00109">
    <property type="reaction ID" value="UER00181"/>
</dbReference>
<evidence type="ECO:0000256" key="1">
    <source>
        <dbReference type="ARBA" id="ARBA00004926"/>
    </source>
</evidence>
<dbReference type="InterPro" id="IPR010551">
    <property type="entry name" value="G6P_isomerase_prok"/>
</dbReference>
<dbReference type="InterPro" id="IPR011051">
    <property type="entry name" value="RmlC_Cupin_sf"/>
</dbReference>
<dbReference type="Proteomes" id="UP000565078">
    <property type="component" value="Unassembled WGS sequence"/>
</dbReference>
<dbReference type="GO" id="GO:0005737">
    <property type="term" value="C:cytoplasm"/>
    <property type="evidence" value="ECO:0007669"/>
    <property type="project" value="InterPro"/>
</dbReference>
<feature type="domain" description="Glucose-6-phosphate isomerase prokaryote" evidence="7">
    <location>
        <begin position="55"/>
        <end position="199"/>
    </location>
</feature>
<evidence type="ECO:0000256" key="4">
    <source>
        <dbReference type="ARBA" id="ARBA00022432"/>
    </source>
</evidence>
<accession>A0A7J4J1H5</accession>
<evidence type="ECO:0000256" key="2">
    <source>
        <dbReference type="ARBA" id="ARBA00006542"/>
    </source>
</evidence>
<dbReference type="InterPro" id="IPR014710">
    <property type="entry name" value="RmlC-like_jellyroll"/>
</dbReference>
<evidence type="ECO:0000256" key="6">
    <source>
        <dbReference type="ARBA" id="ARBA00029321"/>
    </source>
</evidence>
<comment type="pathway">
    <text evidence="1">Carbohydrate degradation; glycolysis; D-glyceraldehyde 3-phosphate and glycerone phosphate from D-glucose: step 2/4.</text>
</comment>
<dbReference type="Pfam" id="PF06560">
    <property type="entry name" value="GPI"/>
    <property type="match status" value="1"/>
</dbReference>
<dbReference type="AlphaFoldDB" id="A0A7J4J1H5"/>
<comment type="similarity">
    <text evidence="2">Belongs to the archaeal-type GPI family.</text>
</comment>
<gene>
    <name evidence="8" type="ORF">HA254_00225</name>
</gene>
<keyword evidence="5" id="KW-0324">Glycolysis</keyword>
<evidence type="ECO:0000256" key="5">
    <source>
        <dbReference type="ARBA" id="ARBA00023152"/>
    </source>
</evidence>
<dbReference type="SUPFAM" id="SSF51182">
    <property type="entry name" value="RmlC-like cupins"/>
    <property type="match status" value="1"/>
</dbReference>
<dbReference type="GO" id="GO:0006096">
    <property type="term" value="P:glycolytic process"/>
    <property type="evidence" value="ECO:0007669"/>
    <property type="project" value="UniProtKB-UniPathway"/>
</dbReference>
<evidence type="ECO:0000259" key="7">
    <source>
        <dbReference type="Pfam" id="PF06560"/>
    </source>
</evidence>
<name>A0A7J4J1H5_9ARCH</name>
<protein>
    <recommendedName>
        <fullName evidence="3">glucose-6-phosphate isomerase</fullName>
        <ecNumber evidence="3">5.3.1.9</ecNumber>
    </recommendedName>
</protein>
<dbReference type="Gene3D" id="2.60.120.10">
    <property type="entry name" value="Jelly Rolls"/>
    <property type="match status" value="1"/>
</dbReference>
<comment type="caution">
    <text evidence="8">The sequence shown here is derived from an EMBL/GenBank/DDBJ whole genome shotgun (WGS) entry which is preliminary data.</text>
</comment>
<evidence type="ECO:0000313" key="8">
    <source>
        <dbReference type="EMBL" id="HIH09076.1"/>
    </source>
</evidence>
<reference evidence="9" key="1">
    <citation type="journal article" date="2020" name="bioRxiv">
        <title>A rank-normalized archaeal taxonomy based on genome phylogeny resolves widespread incomplete and uneven classifications.</title>
        <authorList>
            <person name="Rinke C."/>
            <person name="Chuvochina M."/>
            <person name="Mussig A.J."/>
            <person name="Chaumeil P.-A."/>
            <person name="Waite D.W."/>
            <person name="Whitman W.B."/>
            <person name="Parks D.H."/>
            <person name="Hugenholtz P."/>
        </authorList>
    </citation>
    <scope>NUCLEOTIDE SEQUENCE [LARGE SCALE GENOMIC DNA]</scope>
</reference>
<dbReference type="CDD" id="cd02218">
    <property type="entry name" value="cupin_PGI"/>
    <property type="match status" value="1"/>
</dbReference>
<keyword evidence="8" id="KW-0413">Isomerase</keyword>
<comment type="catalytic activity">
    <reaction evidence="6">
        <text>alpha-D-glucose 6-phosphate = beta-D-fructose 6-phosphate</text>
        <dbReference type="Rhea" id="RHEA:11816"/>
        <dbReference type="ChEBI" id="CHEBI:57634"/>
        <dbReference type="ChEBI" id="CHEBI:58225"/>
        <dbReference type="EC" id="5.3.1.9"/>
    </reaction>
</comment>
<dbReference type="GO" id="GO:0004347">
    <property type="term" value="F:glucose-6-phosphate isomerase activity"/>
    <property type="evidence" value="ECO:0007669"/>
    <property type="project" value="UniProtKB-EC"/>
</dbReference>
<proteinExistence type="inferred from homology"/>
<sequence>MPLIDLSKSSGLPLKLDAEYKLLFGRGVENAKADARTRERMEAVLKNPAVEAPPEFYYMYRNIHLKKDAAKIDKSNLRYDITVLPPFNVGGEYNKTFGHYHPKVAGTDTWFPEVYEVLHGHAHYLLQNGEEFLVFDARRGDKCLMLPGFAHVTVNPSEREPLVMANWVFPGFESDYKPIEKMGGAQYFETHHGFVPNKKYSDIPHVKLIAPKIFPELGLSRRPLYTEGTANTKKFSWLFEPQNFSELFAKYREI</sequence>
<keyword evidence="4" id="KW-0312">Gluconeogenesis</keyword>